<evidence type="ECO:0000313" key="12">
    <source>
        <dbReference type="EMBL" id="GCE98199.1"/>
    </source>
</evidence>
<dbReference type="Pfam" id="PF00432">
    <property type="entry name" value="Prenyltrans"/>
    <property type="match status" value="1"/>
</dbReference>
<name>A0A4C2E644_9SACH</name>
<evidence type="ECO:0000256" key="1">
    <source>
        <dbReference type="ARBA" id="ARBA00010497"/>
    </source>
</evidence>
<comment type="caution">
    <text evidence="12">The sequence shown here is derived from an EMBL/GenBank/DDBJ whole genome shotgun (WGS) entry which is preliminary data.</text>
</comment>
<feature type="domain" description="Prenyltransferase alpha-alpha toroid" evidence="11">
    <location>
        <begin position="75"/>
        <end position="408"/>
    </location>
</feature>
<dbReference type="GO" id="GO:0004660">
    <property type="term" value="F:protein farnesyltransferase activity"/>
    <property type="evidence" value="ECO:0007669"/>
    <property type="project" value="UniProtKB-UniRule"/>
</dbReference>
<dbReference type="InterPro" id="IPR008930">
    <property type="entry name" value="Terpenoid_cyclase/PrenylTrfase"/>
</dbReference>
<dbReference type="Gene3D" id="1.50.10.20">
    <property type="match status" value="1"/>
</dbReference>
<evidence type="ECO:0000259" key="11">
    <source>
        <dbReference type="Pfam" id="PF00432"/>
    </source>
</evidence>
<dbReference type="Proteomes" id="UP000301737">
    <property type="component" value="Unassembled WGS sequence"/>
</dbReference>
<dbReference type="InterPro" id="IPR026872">
    <property type="entry name" value="FTB"/>
</dbReference>
<evidence type="ECO:0000256" key="9">
    <source>
        <dbReference type="RuleBase" id="RU365056"/>
    </source>
</evidence>
<evidence type="ECO:0000256" key="4">
    <source>
        <dbReference type="ARBA" id="ARBA00022602"/>
    </source>
</evidence>
<evidence type="ECO:0000256" key="8">
    <source>
        <dbReference type="ARBA" id="ARBA00022833"/>
    </source>
</evidence>
<feature type="region of interest" description="Disordered" evidence="10">
    <location>
        <begin position="1"/>
        <end position="43"/>
    </location>
</feature>
<evidence type="ECO:0000256" key="7">
    <source>
        <dbReference type="ARBA" id="ARBA00022737"/>
    </source>
</evidence>
<evidence type="ECO:0000256" key="2">
    <source>
        <dbReference type="ARBA" id="ARBA00012702"/>
    </source>
</evidence>
<dbReference type="PANTHER" id="PTHR11774:SF6">
    <property type="entry name" value="PROTEIN FARNESYLTRANSFERASE SUBUNIT BETA"/>
    <property type="match status" value="1"/>
</dbReference>
<dbReference type="InterPro" id="IPR045089">
    <property type="entry name" value="PGGT1B-like"/>
</dbReference>
<keyword evidence="4 9" id="KW-0637">Prenyltransferase</keyword>
<evidence type="ECO:0000256" key="3">
    <source>
        <dbReference type="ARBA" id="ARBA00015798"/>
    </source>
</evidence>
<comment type="cofactor">
    <cofactor evidence="9">
        <name>Zn(2+)</name>
        <dbReference type="ChEBI" id="CHEBI:29105"/>
    </cofactor>
    <text evidence="9">Binds 1 zinc ion per subunit.</text>
</comment>
<dbReference type="InterPro" id="IPR001330">
    <property type="entry name" value="Prenyltrans"/>
</dbReference>
<dbReference type="OrthoDB" id="10261146at2759"/>
<comment type="catalytic activity">
    <reaction evidence="9">
        <text>L-cysteinyl-[protein] + (2E,6E)-farnesyl diphosphate = S-(2E,6E)-farnesyl-L-cysteinyl-[protein] + diphosphate</text>
        <dbReference type="Rhea" id="RHEA:13345"/>
        <dbReference type="Rhea" id="RHEA-COMP:10131"/>
        <dbReference type="Rhea" id="RHEA-COMP:11535"/>
        <dbReference type="ChEBI" id="CHEBI:29950"/>
        <dbReference type="ChEBI" id="CHEBI:33019"/>
        <dbReference type="ChEBI" id="CHEBI:86019"/>
        <dbReference type="ChEBI" id="CHEBI:175763"/>
    </reaction>
</comment>
<dbReference type="EMBL" id="BIMX01000004">
    <property type="protein sequence ID" value="GCE98199.1"/>
    <property type="molecule type" value="Genomic_DNA"/>
</dbReference>
<comment type="subunit">
    <text evidence="9">Heterodimer of an alpha and a beta subunit.</text>
</comment>
<dbReference type="GO" id="GO:0008270">
    <property type="term" value="F:zinc ion binding"/>
    <property type="evidence" value="ECO:0007669"/>
    <property type="project" value="UniProtKB-UniRule"/>
</dbReference>
<keyword evidence="6 9" id="KW-0479">Metal-binding</keyword>
<evidence type="ECO:0000256" key="6">
    <source>
        <dbReference type="ARBA" id="ARBA00022723"/>
    </source>
</evidence>
<evidence type="ECO:0000313" key="13">
    <source>
        <dbReference type="Proteomes" id="UP000301737"/>
    </source>
</evidence>
<dbReference type="CDD" id="cd02893">
    <property type="entry name" value="FTase"/>
    <property type="match status" value="1"/>
</dbReference>
<dbReference type="EC" id="2.5.1.58" evidence="2 9"/>
<dbReference type="PANTHER" id="PTHR11774">
    <property type="entry name" value="GERANYLGERANYL TRANSFERASE TYPE BETA SUBUNIT"/>
    <property type="match status" value="1"/>
</dbReference>
<comment type="function">
    <text evidence="9">Catalyzes the transfer of a farnesyl moiety from farnesyl diphosphate to a cysteine at the fourth position from the C-terminus of several proteins. The beta subunit is responsible for peptide-binding.</text>
</comment>
<keyword evidence="13" id="KW-1185">Reference proteome</keyword>
<keyword evidence="8 9" id="KW-0862">Zinc</keyword>
<feature type="compositionally biased region" description="Polar residues" evidence="10">
    <location>
        <begin position="1"/>
        <end position="13"/>
    </location>
</feature>
<protein>
    <recommendedName>
        <fullName evidence="3 9">Protein farnesyltransferase subunit beta</fullName>
        <shortName evidence="9">FTase-beta</shortName>
        <ecNumber evidence="2 9">2.5.1.58</ecNumber>
    </recommendedName>
</protein>
<keyword evidence="5 9" id="KW-0808">Transferase</keyword>
<dbReference type="AlphaFoldDB" id="A0A4C2E644"/>
<keyword evidence="7" id="KW-0677">Repeat</keyword>
<reference evidence="12 13" key="1">
    <citation type="submission" date="2019-01" db="EMBL/GenBank/DDBJ databases">
        <title>Draft Genome Sequencing of Zygosaccharomyces mellis Ca-7.</title>
        <authorList>
            <person name="Shiwa Y."/>
            <person name="Kanesaki Y."/>
            <person name="Ishige T."/>
            <person name="Mura K."/>
            <person name="Hori T."/>
            <person name="Tamura T."/>
        </authorList>
    </citation>
    <scope>NUCLEOTIDE SEQUENCE [LARGE SCALE GENOMIC DNA]</scope>
    <source>
        <strain evidence="12 13">Ca-7</strain>
    </source>
</reference>
<dbReference type="GO" id="GO:0005965">
    <property type="term" value="C:protein farnesyltransferase complex"/>
    <property type="evidence" value="ECO:0007669"/>
    <property type="project" value="UniProtKB-UniRule"/>
</dbReference>
<evidence type="ECO:0000256" key="10">
    <source>
        <dbReference type="SAM" id="MobiDB-lite"/>
    </source>
</evidence>
<dbReference type="SUPFAM" id="SSF48239">
    <property type="entry name" value="Terpenoid cyclases/Protein prenyltransferases"/>
    <property type="match status" value="1"/>
</dbReference>
<dbReference type="GO" id="GO:0097354">
    <property type="term" value="P:prenylation"/>
    <property type="evidence" value="ECO:0007669"/>
    <property type="project" value="UniProtKB-UniRule"/>
</dbReference>
<proteinExistence type="inferred from homology"/>
<comment type="similarity">
    <text evidence="1 9">Belongs to the protein prenyltransferase subunit beta family.</text>
</comment>
<accession>A0A4C2E644</accession>
<sequence>MSSQLSSFQNSTPKLLGRKRSPTERIVPSEEESSSGSEESVVAMVKEMDTETTEARDKLIYECRLLLERDESNTLNKEFHRRYLDSPFSHPLPPGMVALDASAPWLLYWIANGLRTMNQSWLKTETQYRIQEKVFRVNPHGGPFGGGLGQLPHLAGTYAIVNALAICDNVEGCWDKINRTSIYDWLLSLKREDGGFQTCLGVGEYDTRGIYCAISIASMLGLLTQELCENVVEFLIHCQNYEGGFGGVPHEDEAHGGYTFCAVASLAILGALDRIDVEKLTDWCSQRQYNDEKGLSGRSNKLVDVCYSFWVGGTAAILEAYGYGNCINKAELKEYILKCCQMETRPGIRDKPGTRPDFYHTNYGLLGVAITENSFQLDPRVSNSLKIDSFIINPIDNSVLEPINPVYGLPSSDLEKFYKHFK</sequence>
<evidence type="ECO:0000256" key="5">
    <source>
        <dbReference type="ARBA" id="ARBA00022679"/>
    </source>
</evidence>
<organism evidence="12 13">
    <name type="scientific">Zygosaccharomyces mellis</name>
    <dbReference type="NCBI Taxonomy" id="42258"/>
    <lineage>
        <taxon>Eukaryota</taxon>
        <taxon>Fungi</taxon>
        <taxon>Dikarya</taxon>
        <taxon>Ascomycota</taxon>
        <taxon>Saccharomycotina</taxon>
        <taxon>Saccharomycetes</taxon>
        <taxon>Saccharomycetales</taxon>
        <taxon>Saccharomycetaceae</taxon>
        <taxon>Zygosaccharomyces</taxon>
    </lineage>
</organism>
<gene>
    <name evidence="12" type="primary">RAM1</name>
    <name evidence="12" type="ORF">ZYGM_003455</name>
</gene>